<evidence type="ECO:0000313" key="1">
    <source>
        <dbReference type="EMBL" id="KKQ35619.1"/>
    </source>
</evidence>
<gene>
    <name evidence="1" type="ORF">US50_C0010G0007</name>
</gene>
<accession>A0A0G0JFV3</accession>
<evidence type="ECO:0000313" key="2">
    <source>
        <dbReference type="Proteomes" id="UP000033876"/>
    </source>
</evidence>
<proteinExistence type="predicted"/>
<dbReference type="EMBL" id="LBTF01000010">
    <property type="protein sequence ID" value="KKQ35619.1"/>
    <property type="molecule type" value="Genomic_DNA"/>
</dbReference>
<protein>
    <submittedName>
        <fullName evidence="1">Uncharacterized protein</fullName>
    </submittedName>
</protein>
<organism evidence="1 2">
    <name type="scientific">Candidatus Nomurabacteria bacterium GW2011_GWB1_37_5</name>
    <dbReference type="NCBI Taxonomy" id="1618742"/>
    <lineage>
        <taxon>Bacteria</taxon>
        <taxon>Candidatus Nomuraibacteriota</taxon>
    </lineage>
</organism>
<dbReference type="AlphaFoldDB" id="A0A0G0JFV3"/>
<dbReference type="Proteomes" id="UP000033876">
    <property type="component" value="Unassembled WGS sequence"/>
</dbReference>
<comment type="caution">
    <text evidence="1">The sequence shown here is derived from an EMBL/GenBank/DDBJ whole genome shotgun (WGS) entry which is preliminary data.</text>
</comment>
<reference evidence="1 2" key="1">
    <citation type="journal article" date="2015" name="Nature">
        <title>rRNA introns, odd ribosomes, and small enigmatic genomes across a large radiation of phyla.</title>
        <authorList>
            <person name="Brown C.T."/>
            <person name="Hug L.A."/>
            <person name="Thomas B.C."/>
            <person name="Sharon I."/>
            <person name="Castelle C.J."/>
            <person name="Singh A."/>
            <person name="Wilkins M.J."/>
            <person name="Williams K.H."/>
            <person name="Banfield J.F."/>
        </authorList>
    </citation>
    <scope>NUCLEOTIDE SEQUENCE [LARGE SCALE GENOMIC DNA]</scope>
</reference>
<sequence>MPKFKFYKKNKTVGYFLILIFSFILLFWSDHHAFAQGETSVLGAMENKLKLNWSYKGLTPSYFMVELQKVGAQTQVYYAPSNQKSLEIPEKYALEGYKWKVLACKGPKDNTALCNENKLQSFDLTALKPAVPVYVAPERISSTRTTRVRGIEYFRNLWSSILGIQIVAQEGNISDSGLINDLIKENDALKAELDKKEKDFEQAYAGIWEFRDNLGQLLNGINNDYKNFNTRYPSIKKFLEDIHSKAQFTINQLSK</sequence>
<name>A0A0G0JFV3_9BACT</name>